<name>A0A562II01_MICOL</name>
<protein>
    <submittedName>
        <fullName evidence="11">Mannosyltransferase</fullName>
    </submittedName>
</protein>
<evidence type="ECO:0000256" key="2">
    <source>
        <dbReference type="ARBA" id="ARBA00022475"/>
    </source>
</evidence>
<sequence>MLKDADTIVLPRLRPAEVGAEDPWGEGRGAPGGEGHRSAPGVGPAGPHRPPAVAWLVPALLMAALSLAGAGAPGLGRDELATWRAATASWREAWSTLRGDDVAAAPYQLLMRAWVELFGTSDLALRVPSMLAMTAAAALVGVLGARLFTPRVGLLAGVVLALLPTSTRYAQEAQPYALTVLAAVLATLLLGRAVDRPTFGRFAAYGAAVLVLGLCHVHGLLLLAGHGWAVLAFRRTVAGRWLVAAVLGVLPAAALVRLGGLPGAPAVRVPDLAALAAAPRELFGVAALGAVLLLLALFSLPLRSSAAVFTAWAVVPPVALLLLAQAVPVWLPQGLLFTLPAWAVLAAVALARAHLVCQVVVLAAIAVTGAPAQLALREPDGHQQGTRQLAAIIERGMRPGDGVVYGLSDAGGGRAGRNLVARYLPADRRPADVLAQASRDVVGLRPPTERADVAGGLRDTRRLWVVRVGERADPLHGIAGEKERVLRTTYRVAQVWRPTGLTLALLVDEDAAV</sequence>
<evidence type="ECO:0000256" key="4">
    <source>
        <dbReference type="ARBA" id="ARBA00022679"/>
    </source>
</evidence>
<feature type="region of interest" description="Disordered" evidence="8">
    <location>
        <begin position="14"/>
        <end position="46"/>
    </location>
</feature>
<dbReference type="Proteomes" id="UP000319825">
    <property type="component" value="Unassembled WGS sequence"/>
</dbReference>
<keyword evidence="7 9" id="KW-0472">Membrane</keyword>
<feature type="transmembrane region" description="Helical" evidence="9">
    <location>
        <begin position="206"/>
        <end position="229"/>
    </location>
</feature>
<dbReference type="PANTHER" id="PTHR33908">
    <property type="entry name" value="MANNOSYLTRANSFERASE YKCB-RELATED"/>
    <property type="match status" value="1"/>
</dbReference>
<evidence type="ECO:0000256" key="6">
    <source>
        <dbReference type="ARBA" id="ARBA00022989"/>
    </source>
</evidence>
<feature type="transmembrane region" description="Helical" evidence="9">
    <location>
        <begin position="52"/>
        <end position="75"/>
    </location>
</feature>
<dbReference type="Pfam" id="PF13231">
    <property type="entry name" value="PMT_2"/>
    <property type="match status" value="1"/>
</dbReference>
<dbReference type="GO" id="GO:0005886">
    <property type="term" value="C:plasma membrane"/>
    <property type="evidence" value="ECO:0007669"/>
    <property type="project" value="UniProtKB-SubCell"/>
</dbReference>
<dbReference type="EMBL" id="VLKE01000001">
    <property type="protein sequence ID" value="TWH70446.1"/>
    <property type="molecule type" value="Genomic_DNA"/>
</dbReference>
<evidence type="ECO:0000313" key="11">
    <source>
        <dbReference type="EMBL" id="TWH70446.1"/>
    </source>
</evidence>
<dbReference type="InterPro" id="IPR050297">
    <property type="entry name" value="LipidA_mod_glycosyltrf_83"/>
</dbReference>
<evidence type="ECO:0000256" key="9">
    <source>
        <dbReference type="SAM" id="Phobius"/>
    </source>
</evidence>
<evidence type="ECO:0000256" key="7">
    <source>
        <dbReference type="ARBA" id="ARBA00023136"/>
    </source>
</evidence>
<evidence type="ECO:0000256" key="3">
    <source>
        <dbReference type="ARBA" id="ARBA00022676"/>
    </source>
</evidence>
<reference evidence="11 12" key="1">
    <citation type="submission" date="2019-07" db="EMBL/GenBank/DDBJ databases">
        <title>R&amp;d 2014.</title>
        <authorList>
            <person name="Klenk H.-P."/>
        </authorList>
    </citation>
    <scope>NUCLEOTIDE SEQUENCE [LARGE SCALE GENOMIC DNA]</scope>
    <source>
        <strain evidence="11 12">DSM 43868</strain>
    </source>
</reference>
<organism evidence="11 12">
    <name type="scientific">Micromonospora olivasterospora</name>
    <dbReference type="NCBI Taxonomy" id="1880"/>
    <lineage>
        <taxon>Bacteria</taxon>
        <taxon>Bacillati</taxon>
        <taxon>Actinomycetota</taxon>
        <taxon>Actinomycetes</taxon>
        <taxon>Micromonosporales</taxon>
        <taxon>Micromonosporaceae</taxon>
        <taxon>Micromonospora</taxon>
    </lineage>
</organism>
<keyword evidence="4 11" id="KW-0808">Transferase</keyword>
<keyword evidence="3 11" id="KW-0328">Glycosyltransferase</keyword>
<gene>
    <name evidence="11" type="ORF">JD77_05471</name>
</gene>
<dbReference type="GO" id="GO:0016763">
    <property type="term" value="F:pentosyltransferase activity"/>
    <property type="evidence" value="ECO:0007669"/>
    <property type="project" value="TreeGrafter"/>
</dbReference>
<keyword evidence="5 9" id="KW-0812">Transmembrane</keyword>
<evidence type="ECO:0000256" key="1">
    <source>
        <dbReference type="ARBA" id="ARBA00004651"/>
    </source>
</evidence>
<evidence type="ECO:0000259" key="10">
    <source>
        <dbReference type="Pfam" id="PF13231"/>
    </source>
</evidence>
<dbReference type="AlphaFoldDB" id="A0A562II01"/>
<evidence type="ECO:0000256" key="8">
    <source>
        <dbReference type="SAM" id="MobiDB-lite"/>
    </source>
</evidence>
<keyword evidence="2" id="KW-1003">Cell membrane</keyword>
<evidence type="ECO:0000313" key="12">
    <source>
        <dbReference type="Proteomes" id="UP000319825"/>
    </source>
</evidence>
<keyword evidence="6 9" id="KW-1133">Transmembrane helix</keyword>
<feature type="domain" description="Glycosyltransferase RgtA/B/C/D-like" evidence="10">
    <location>
        <begin position="109"/>
        <end position="253"/>
    </location>
</feature>
<dbReference type="GO" id="GO:0009103">
    <property type="term" value="P:lipopolysaccharide biosynthetic process"/>
    <property type="evidence" value="ECO:0007669"/>
    <property type="project" value="UniProtKB-ARBA"/>
</dbReference>
<dbReference type="InterPro" id="IPR038731">
    <property type="entry name" value="RgtA/B/C-like"/>
</dbReference>
<feature type="transmembrane region" description="Helical" evidence="9">
    <location>
        <begin position="309"/>
        <end position="331"/>
    </location>
</feature>
<feature type="transmembrane region" description="Helical" evidence="9">
    <location>
        <begin position="176"/>
        <end position="194"/>
    </location>
</feature>
<accession>A0A562II01</accession>
<dbReference type="PANTHER" id="PTHR33908:SF11">
    <property type="entry name" value="MEMBRANE PROTEIN"/>
    <property type="match status" value="1"/>
</dbReference>
<feature type="transmembrane region" description="Helical" evidence="9">
    <location>
        <begin position="343"/>
        <end position="367"/>
    </location>
</feature>
<comment type="subcellular location">
    <subcellularLocation>
        <location evidence="1">Cell membrane</location>
        <topology evidence="1">Multi-pass membrane protein</topology>
    </subcellularLocation>
</comment>
<evidence type="ECO:0000256" key="5">
    <source>
        <dbReference type="ARBA" id="ARBA00022692"/>
    </source>
</evidence>
<comment type="caution">
    <text evidence="11">The sequence shown here is derived from an EMBL/GenBank/DDBJ whole genome shotgun (WGS) entry which is preliminary data.</text>
</comment>
<proteinExistence type="predicted"/>
<keyword evidence="12" id="KW-1185">Reference proteome</keyword>
<dbReference type="RefSeq" id="WP_246140986.1">
    <property type="nucleotide sequence ID" value="NZ_BAAATQ010000258.1"/>
</dbReference>
<feature type="transmembrane region" description="Helical" evidence="9">
    <location>
        <begin position="241"/>
        <end position="262"/>
    </location>
</feature>
<feature type="transmembrane region" description="Helical" evidence="9">
    <location>
        <begin position="282"/>
        <end position="302"/>
    </location>
</feature>